<dbReference type="EMBL" id="BX284603">
    <property type="protein sequence ID" value="CAH2176189.1"/>
    <property type="molecule type" value="Genomic_DNA"/>
</dbReference>
<evidence type="ECO:0000256" key="6">
    <source>
        <dbReference type="ARBA" id="ARBA00022840"/>
    </source>
</evidence>
<sequence>MLKSNVIQGSIESMSVVDSTSDIDKADKSFMEELRPKMLLTWHDISVSDSSEDYSSNSGLFGKCCPIKVGDVEKMSVEKRILDSVFGVARPGEVTAIIGPSGAGKTTLLNVLTKRNLSNLKATGSVKVNGIRAERSYMRQVCAYVQQDDCFIGSLTVEEHLKFMAKLKMGSEYDLNEQERRVKSVMRSLGLEKIADSIIGTRTRKGISGGEKKRLAFASEILTSPPILICDEPTSGLDSFLAYQVVCVLKKLAETRNMTILLTIHQPSSQVFQLFDSIYMMVNGDVAFCGSQSGAEKMWSEMKLPIPMNFNPSDHYLATMSIRDQAEETLKKNQIGKICTTFKYSELGKSVFKESSGREVDERDRAFSEDWRRRYATTFGRPRFGASFFQQIRALTWRASKTVLREPTLLKVQTFQSIIIAILTGLVYTNNSPVDQQKIMNINGSLYQMISNMAFMFQFSVVHHFCLEMNTFYRETSSRLYRVSAYFISKNLAELPSYIVSAVIFTSILYWMSGLVPIIDSFLIYMLVGILVQNIAISIGYMFSCIFGTVNLAVAVMPIFVVPMMAFGGFFINQDTLQWYFVPMKYLSYFGYGYEAVAIAQWTHVEEIPVSGCSSSLAHCSRNGTDVLNSMSFKPSNFWVDISVMAFMIFVFRFLAFMALYVRVKRRS</sequence>
<dbReference type="InterPro" id="IPR043926">
    <property type="entry name" value="ABCG_dom"/>
</dbReference>
<comment type="subcellular location">
    <subcellularLocation>
        <location evidence="1">Membrane</location>
        <topology evidence="1">Multi-pass membrane protein</topology>
    </subcellularLocation>
</comment>
<evidence type="ECO:0000313" key="11">
    <source>
        <dbReference type="EMBL" id="CAH2176189.1"/>
    </source>
</evidence>
<reference evidence="11 12" key="1">
    <citation type="journal article" date="1998" name="Science">
        <title>Genome sequence of the nematode C. elegans: a platform for investigating biology.</title>
        <authorList>
            <consortium name="The C. elegans sequencing consortium"/>
            <person name="Sulson J.E."/>
            <person name="Waterston R."/>
        </authorList>
    </citation>
    <scope>NUCLEOTIDE SEQUENCE [LARGE SCALE GENOMIC DNA]</scope>
    <source>
        <strain evidence="11 12">Bristol N2</strain>
    </source>
</reference>
<evidence type="ECO:0000259" key="10">
    <source>
        <dbReference type="PROSITE" id="PS50893"/>
    </source>
</evidence>
<evidence type="ECO:0000313" key="13">
    <source>
        <dbReference type="WormBase" id="Y42G9A.6c"/>
    </source>
</evidence>
<evidence type="ECO:0000256" key="1">
    <source>
        <dbReference type="ARBA" id="ARBA00004141"/>
    </source>
</evidence>
<dbReference type="AGR" id="WB:WBGene00021535"/>
<dbReference type="PROSITE" id="PS50893">
    <property type="entry name" value="ABC_TRANSPORTER_2"/>
    <property type="match status" value="1"/>
</dbReference>
<dbReference type="InterPro" id="IPR027417">
    <property type="entry name" value="P-loop_NTPase"/>
</dbReference>
<dbReference type="Pfam" id="PF00005">
    <property type="entry name" value="ABC_tran"/>
    <property type="match status" value="1"/>
</dbReference>
<dbReference type="GO" id="GO:0055085">
    <property type="term" value="P:transmembrane transport"/>
    <property type="evidence" value="ECO:0000318"/>
    <property type="project" value="GO_Central"/>
</dbReference>
<comment type="similarity">
    <text evidence="2">Belongs to the ABC transporter superfamily. ABCG family. Eye pigment precursor importer (TC 3.A.1.204) subfamily.</text>
</comment>
<dbReference type="CTD" id="175864"/>
<organism evidence="11 12">
    <name type="scientific">Caenorhabditis elegans</name>
    <dbReference type="NCBI Taxonomy" id="6239"/>
    <lineage>
        <taxon>Eukaryota</taxon>
        <taxon>Metazoa</taxon>
        <taxon>Ecdysozoa</taxon>
        <taxon>Nematoda</taxon>
        <taxon>Chromadorea</taxon>
        <taxon>Rhabditida</taxon>
        <taxon>Rhabditina</taxon>
        <taxon>Rhabditomorpha</taxon>
        <taxon>Rhabditoidea</taxon>
        <taxon>Rhabditidae</taxon>
        <taxon>Peloderinae</taxon>
        <taxon>Caenorhabditis</taxon>
    </lineage>
</organism>
<dbReference type="AlphaFoldDB" id="A0A8S4QGL9"/>
<dbReference type="Proteomes" id="UP000001940">
    <property type="component" value="Chromosome III"/>
</dbReference>
<protein>
    <submittedName>
        <fullName evidence="11">ABC transporter domain-containing protein</fullName>
    </submittedName>
</protein>
<dbReference type="GO" id="GO:0005886">
    <property type="term" value="C:plasma membrane"/>
    <property type="evidence" value="ECO:0000318"/>
    <property type="project" value="GO_Central"/>
</dbReference>
<dbReference type="SMART" id="SM00382">
    <property type="entry name" value="AAA"/>
    <property type="match status" value="1"/>
</dbReference>
<dbReference type="InterPro" id="IPR013525">
    <property type="entry name" value="ABC2_TM"/>
</dbReference>
<feature type="transmembrane region" description="Helical" evidence="9">
    <location>
        <begin position="638"/>
        <end position="662"/>
    </location>
</feature>
<evidence type="ECO:0000256" key="4">
    <source>
        <dbReference type="ARBA" id="ARBA00022692"/>
    </source>
</evidence>
<feature type="transmembrane region" description="Helical" evidence="9">
    <location>
        <begin position="408"/>
        <end position="429"/>
    </location>
</feature>
<dbReference type="InterPro" id="IPR050352">
    <property type="entry name" value="ABCG_transporters"/>
</dbReference>
<dbReference type="FunFam" id="3.40.50.300:FF:004155">
    <property type="entry name" value="WHiTe (Drosophila) related ABC transporter"/>
    <property type="match status" value="1"/>
</dbReference>
<keyword evidence="7 9" id="KW-1133">Transmembrane helix</keyword>
<dbReference type="OrthoDB" id="66620at2759"/>
<evidence type="ECO:0000256" key="3">
    <source>
        <dbReference type="ARBA" id="ARBA00022448"/>
    </source>
</evidence>
<keyword evidence="4 9" id="KW-0812">Transmembrane</keyword>
<feature type="domain" description="ABC transporter" evidence="10">
    <location>
        <begin position="67"/>
        <end position="308"/>
    </location>
</feature>
<dbReference type="WormBase" id="Y42G9A.6c">
    <property type="protein sequence ID" value="CE54467"/>
    <property type="gene ID" value="WBGene00021535"/>
    <property type="gene designation" value="wht-7"/>
</dbReference>
<evidence type="ECO:0000256" key="5">
    <source>
        <dbReference type="ARBA" id="ARBA00022741"/>
    </source>
</evidence>
<dbReference type="InterPro" id="IPR017871">
    <property type="entry name" value="ABC_transporter-like_CS"/>
</dbReference>
<dbReference type="Pfam" id="PF19055">
    <property type="entry name" value="ABC2_membrane_7"/>
    <property type="match status" value="1"/>
</dbReference>
<keyword evidence="6" id="KW-0067">ATP-binding</keyword>
<dbReference type="InterPro" id="IPR003439">
    <property type="entry name" value="ABC_transporter-like_ATP-bd"/>
</dbReference>
<gene>
    <name evidence="11 13" type="primary">wht-7</name>
    <name evidence="11" type="ORF">CELE_Y42G9A.6</name>
    <name evidence="13" type="ORF">Y42G9A.6</name>
</gene>
<dbReference type="Pfam" id="PF01061">
    <property type="entry name" value="ABC2_membrane"/>
    <property type="match status" value="1"/>
</dbReference>
<dbReference type="RefSeq" id="NP_001391160.1">
    <property type="nucleotide sequence ID" value="NM_001404160.1"/>
</dbReference>
<evidence type="ECO:0000256" key="2">
    <source>
        <dbReference type="ARBA" id="ARBA00005814"/>
    </source>
</evidence>
<dbReference type="PROSITE" id="PS00211">
    <property type="entry name" value="ABC_TRANSPORTER_1"/>
    <property type="match status" value="1"/>
</dbReference>
<keyword evidence="12" id="KW-1185">Reference proteome</keyword>
<dbReference type="GO" id="GO:0005524">
    <property type="term" value="F:ATP binding"/>
    <property type="evidence" value="ECO:0007669"/>
    <property type="project" value="UniProtKB-KW"/>
</dbReference>
<keyword evidence="3" id="KW-0813">Transport</keyword>
<feature type="transmembrane region" description="Helical" evidence="9">
    <location>
        <begin position="523"/>
        <end position="543"/>
    </location>
</feature>
<dbReference type="InterPro" id="IPR003593">
    <property type="entry name" value="AAA+_ATPase"/>
</dbReference>
<name>A0A8S4QGL9_CAEEL</name>
<dbReference type="Gene3D" id="3.40.50.300">
    <property type="entry name" value="P-loop containing nucleotide triphosphate hydrolases"/>
    <property type="match status" value="1"/>
</dbReference>
<dbReference type="GeneID" id="175864"/>
<dbReference type="PANTHER" id="PTHR48041:SF139">
    <property type="entry name" value="PROTEIN SCARLET"/>
    <property type="match status" value="1"/>
</dbReference>
<evidence type="ECO:0000256" key="9">
    <source>
        <dbReference type="SAM" id="Phobius"/>
    </source>
</evidence>
<evidence type="ECO:0000256" key="8">
    <source>
        <dbReference type="ARBA" id="ARBA00023136"/>
    </source>
</evidence>
<keyword evidence="14" id="KW-1267">Proteomics identification</keyword>
<keyword evidence="8 9" id="KW-0472">Membrane</keyword>
<dbReference type="PANTHER" id="PTHR48041">
    <property type="entry name" value="ABC TRANSPORTER G FAMILY MEMBER 28"/>
    <property type="match status" value="1"/>
</dbReference>
<accession>A0A8S4QGL9</accession>
<evidence type="ECO:0000313" key="12">
    <source>
        <dbReference type="Proteomes" id="UP000001940"/>
    </source>
</evidence>
<dbReference type="GO" id="GO:0042626">
    <property type="term" value="F:ATPase-coupled transmembrane transporter activity"/>
    <property type="evidence" value="ECO:0000318"/>
    <property type="project" value="GO_Central"/>
</dbReference>
<dbReference type="GO" id="GO:0016887">
    <property type="term" value="F:ATP hydrolysis activity"/>
    <property type="evidence" value="ECO:0007669"/>
    <property type="project" value="InterPro"/>
</dbReference>
<feature type="transmembrane region" description="Helical" evidence="9">
    <location>
        <begin position="492"/>
        <end position="511"/>
    </location>
</feature>
<dbReference type="GO" id="GO:0140359">
    <property type="term" value="F:ABC-type transporter activity"/>
    <property type="evidence" value="ECO:0007669"/>
    <property type="project" value="InterPro"/>
</dbReference>
<evidence type="ECO:0000256" key="7">
    <source>
        <dbReference type="ARBA" id="ARBA00022989"/>
    </source>
</evidence>
<dbReference type="SUPFAM" id="SSF52540">
    <property type="entry name" value="P-loop containing nucleoside triphosphate hydrolases"/>
    <property type="match status" value="1"/>
</dbReference>
<proteinExistence type="evidence at protein level"/>
<keyword evidence="5" id="KW-0547">Nucleotide-binding</keyword>
<evidence type="ECO:0007829" key="14">
    <source>
        <dbReference type="PeptideAtlas" id="A0A8S4QGL9"/>
    </source>
</evidence>
<feature type="transmembrane region" description="Helical" evidence="9">
    <location>
        <begin position="550"/>
        <end position="572"/>
    </location>
</feature>
<dbReference type="SMR" id="A0A8S4QGL9"/>